<gene>
    <name evidence="2" type="ORF">J5Y09_13365</name>
</gene>
<comment type="caution">
    <text evidence="2">The sequence shown here is derived from an EMBL/GenBank/DDBJ whole genome shotgun (WGS) entry which is preliminary data.</text>
</comment>
<feature type="domain" description="Autotransporter" evidence="1">
    <location>
        <begin position="532"/>
        <end position="816"/>
    </location>
</feature>
<keyword evidence="3" id="KW-1185">Reference proteome</keyword>
<dbReference type="EMBL" id="JAGIYZ010000012">
    <property type="protein sequence ID" value="MBP0464905.1"/>
    <property type="molecule type" value="Genomic_DNA"/>
</dbReference>
<dbReference type="InterPro" id="IPR005546">
    <property type="entry name" value="Autotransporte_beta"/>
</dbReference>
<dbReference type="Gene3D" id="2.40.128.130">
    <property type="entry name" value="Autotransporter beta-domain"/>
    <property type="match status" value="1"/>
</dbReference>
<dbReference type="InterPro" id="IPR011050">
    <property type="entry name" value="Pectin_lyase_fold/virulence"/>
</dbReference>
<reference evidence="2 3" key="1">
    <citation type="submission" date="2021-03" db="EMBL/GenBank/DDBJ databases">
        <authorList>
            <person name="So Y."/>
        </authorList>
    </citation>
    <scope>NUCLEOTIDE SEQUENCE [LARGE SCALE GENOMIC DNA]</scope>
    <source>
        <strain evidence="2 3">PWR1</strain>
    </source>
</reference>
<evidence type="ECO:0000313" key="2">
    <source>
        <dbReference type="EMBL" id="MBP0464905.1"/>
    </source>
</evidence>
<sequence>MPVAAALAVVSLLNGASDARADCIDDGSGTITCTGTTDANGIAFIRGPVLFRNLGLIEVPLGISGMIAGGSQVVFENAAGATISSIGDTAISTLSDRGLVIRNLGVISQQGSGTVAAVRIGLTNAATSVGAVLENSGRIESSSIGVLVSARAQDFTLHNTGHIIGADGAIRLAGLNSTLNFGDGSQVVGIVLRAVAGAGQPGFGNEAGQDVVTLSGSGQFVGGFSGPFDRLSMNGVDWRLAQSASATARFDIVEVNAGVLRLSGGTLLVGTLASIASGASLVVEPSGVLQGSVLVGGTLVADGASPNAQVGVLGATGLVTGTGRLGALSVLPGGTVSPGNPLGTLTAGSYTQSDGATLRIQLDGAQASRLAVTGAATLGGIVQVVPAVTGARPVAGRTYTVVQGGTVAGRFAEVRDSFAFYDFTAAYTPTQANLTAVQLPFATSSVTNGVRNLVSQATTFDTYAASSAPAVPDFDLVTREMLGLSTPEATAALHAVSGESYAAFTTVALEQLDMFRIATLDAAGACEGRGGLVQGRFCSWADAYRVNGSLNGQTDLAGFDYSLSGVQSGIEMRVLPDAVVGFSVGYGAQRLSGFEFASRRLEGEALFAGLYGTYGFGPWQAVGLVGYSRFEVDAERNIAVGGISRQARSSFGADGANAAAALRYRTGFAGLRIVPELLVAYAQHRQDGFTETGAGSLNLRVRGTDANSLATGIGVTASTDWIVGGATLRPMAGLRYEHDWLAGSKDDHRIDAAFAEVPQAGSWTVYGQNRGRDSLSGRVGIAADVAAGIAVYGGLAGQWNTTGTEWGFGGGLRMAF</sequence>
<dbReference type="SUPFAM" id="SSF51126">
    <property type="entry name" value="Pectin lyase-like"/>
    <property type="match status" value="1"/>
</dbReference>
<dbReference type="SMART" id="SM00869">
    <property type="entry name" value="Autotransporter"/>
    <property type="match status" value="1"/>
</dbReference>
<dbReference type="Pfam" id="PF03797">
    <property type="entry name" value="Autotransporter"/>
    <property type="match status" value="1"/>
</dbReference>
<dbReference type="Proteomes" id="UP000680815">
    <property type="component" value="Unassembled WGS sequence"/>
</dbReference>
<evidence type="ECO:0000259" key="1">
    <source>
        <dbReference type="PROSITE" id="PS51208"/>
    </source>
</evidence>
<proteinExistence type="predicted"/>
<dbReference type="InterPro" id="IPR036709">
    <property type="entry name" value="Autotransporte_beta_dom_sf"/>
</dbReference>
<dbReference type="RefSeq" id="WP_209352302.1">
    <property type="nucleotide sequence ID" value="NZ_JAGIYZ010000012.1"/>
</dbReference>
<organism evidence="2 3">
    <name type="scientific">Roseomonas nitratireducens</name>
    <dbReference type="NCBI Taxonomy" id="2820810"/>
    <lineage>
        <taxon>Bacteria</taxon>
        <taxon>Pseudomonadati</taxon>
        <taxon>Pseudomonadota</taxon>
        <taxon>Alphaproteobacteria</taxon>
        <taxon>Acetobacterales</taxon>
        <taxon>Roseomonadaceae</taxon>
        <taxon>Roseomonas</taxon>
    </lineage>
</organism>
<dbReference type="PROSITE" id="PS51208">
    <property type="entry name" value="AUTOTRANSPORTER"/>
    <property type="match status" value="1"/>
</dbReference>
<dbReference type="SUPFAM" id="SSF103515">
    <property type="entry name" value="Autotransporter"/>
    <property type="match status" value="1"/>
</dbReference>
<evidence type="ECO:0000313" key="3">
    <source>
        <dbReference type="Proteomes" id="UP000680815"/>
    </source>
</evidence>
<protein>
    <submittedName>
        <fullName evidence="2">Autotransporter domain-containing protein</fullName>
    </submittedName>
</protein>
<name>A0ABS4AU64_9PROT</name>
<accession>A0ABS4AU64</accession>